<name>A0A1N7FRX9_9RHOB</name>
<protein>
    <submittedName>
        <fullName evidence="3">Nicotinamidase-related amidase</fullName>
    </submittedName>
</protein>
<dbReference type="SUPFAM" id="SSF52499">
    <property type="entry name" value="Isochorismatase-like hydrolases"/>
    <property type="match status" value="1"/>
</dbReference>
<evidence type="ECO:0000313" key="3">
    <source>
        <dbReference type="EMBL" id="SIS03122.1"/>
    </source>
</evidence>
<evidence type="ECO:0000256" key="1">
    <source>
        <dbReference type="SAM" id="SignalP"/>
    </source>
</evidence>
<feature type="domain" description="Isochorismatase-like" evidence="2">
    <location>
        <begin position="61"/>
        <end position="216"/>
    </location>
</feature>
<keyword evidence="4" id="KW-1185">Reference proteome</keyword>
<keyword evidence="1" id="KW-0732">Signal</keyword>
<dbReference type="EMBL" id="FTNV01000001">
    <property type="protein sequence ID" value="SIS03122.1"/>
    <property type="molecule type" value="Genomic_DNA"/>
</dbReference>
<dbReference type="InterPro" id="IPR000868">
    <property type="entry name" value="Isochorismatase-like_dom"/>
</dbReference>
<evidence type="ECO:0000259" key="2">
    <source>
        <dbReference type="Pfam" id="PF00857"/>
    </source>
</evidence>
<gene>
    <name evidence="3" type="ORF">SAMN05421666_1316</name>
</gene>
<dbReference type="InterPro" id="IPR053152">
    <property type="entry name" value="Hydrolase_YcaC-like"/>
</dbReference>
<dbReference type="PANTHER" id="PTHR43559:SF2">
    <property type="entry name" value="HOMOLOG OF SLSA IN STM"/>
    <property type="match status" value="1"/>
</dbReference>
<organism evidence="3 4">
    <name type="scientific">Roseovarius nanhaiticus</name>
    <dbReference type="NCBI Taxonomy" id="573024"/>
    <lineage>
        <taxon>Bacteria</taxon>
        <taxon>Pseudomonadati</taxon>
        <taxon>Pseudomonadota</taxon>
        <taxon>Alphaproteobacteria</taxon>
        <taxon>Rhodobacterales</taxon>
        <taxon>Roseobacteraceae</taxon>
        <taxon>Roseovarius</taxon>
    </lineage>
</organism>
<proteinExistence type="predicted"/>
<sequence length="263" mass="27950">MKTLKRTFLALTTGAAMLMQPAAFITAAHAQQASGTLHLDGLSKTPSEAANAALYDPNDAVLLLLDHQTGLFQTVNDIEIDALRRNTMALARIAQQADIPIIYTASEPNGSNGPLMAELEELLEADEDAQYIARQGEVSSWDNADFVEAVEATGRKTLVIAGVWTSVCVAFPALQANAEGYEVVVVMDASGDVSKLASDAAMTRMAAVGIAPVTTNTILSETHRTWNRPDAANWGALYGEVSPGYHAVSESFIRAQDAVKSAD</sequence>
<feature type="signal peptide" evidence="1">
    <location>
        <begin position="1"/>
        <end position="30"/>
    </location>
</feature>
<dbReference type="AlphaFoldDB" id="A0A1N7FRX9"/>
<evidence type="ECO:0000313" key="4">
    <source>
        <dbReference type="Proteomes" id="UP000186019"/>
    </source>
</evidence>
<dbReference type="Proteomes" id="UP000186019">
    <property type="component" value="Unassembled WGS sequence"/>
</dbReference>
<dbReference type="InterPro" id="IPR036380">
    <property type="entry name" value="Isochorismatase-like_sf"/>
</dbReference>
<dbReference type="Pfam" id="PF00857">
    <property type="entry name" value="Isochorismatase"/>
    <property type="match status" value="1"/>
</dbReference>
<dbReference type="PANTHER" id="PTHR43559">
    <property type="entry name" value="HYDROLASE YCAC-RELATED"/>
    <property type="match status" value="1"/>
</dbReference>
<dbReference type="Gene3D" id="3.40.50.850">
    <property type="entry name" value="Isochorismatase-like"/>
    <property type="match status" value="1"/>
</dbReference>
<dbReference type="STRING" id="573024.SAMN05216208_0820"/>
<reference evidence="3 4" key="1">
    <citation type="submission" date="2017-01" db="EMBL/GenBank/DDBJ databases">
        <authorList>
            <person name="Mah S.A."/>
            <person name="Swanson W.J."/>
            <person name="Moy G.W."/>
            <person name="Vacquier V.D."/>
        </authorList>
    </citation>
    <scope>NUCLEOTIDE SEQUENCE [LARGE SCALE GENOMIC DNA]</scope>
    <source>
        <strain evidence="3 4">DSM 29590</strain>
    </source>
</reference>
<dbReference type="RefSeq" id="WP_212634877.1">
    <property type="nucleotide sequence ID" value="NZ_FOAC01000001.1"/>
</dbReference>
<accession>A0A1N7FRX9</accession>
<feature type="chain" id="PRO_5009941804" evidence="1">
    <location>
        <begin position="31"/>
        <end position="263"/>
    </location>
</feature>